<dbReference type="GO" id="GO:0003676">
    <property type="term" value="F:nucleic acid binding"/>
    <property type="evidence" value="ECO:0007669"/>
    <property type="project" value="InterPro"/>
</dbReference>
<gene>
    <name evidence="2" type="ORF">M378DRAFT_54743</name>
</gene>
<protein>
    <submittedName>
        <fullName evidence="2">Uncharacterized protein</fullName>
    </submittedName>
</protein>
<dbReference type="STRING" id="946122.A0A0C2WJK3"/>
<keyword evidence="3" id="KW-1185">Reference proteome</keyword>
<dbReference type="AlphaFoldDB" id="A0A0C2WJK3"/>
<name>A0A0C2WJK3_AMAMK</name>
<dbReference type="Proteomes" id="UP000054549">
    <property type="component" value="Unassembled WGS sequence"/>
</dbReference>
<reference evidence="2 3" key="1">
    <citation type="submission" date="2014-04" db="EMBL/GenBank/DDBJ databases">
        <title>Evolutionary Origins and Diversification of the Mycorrhizal Mutualists.</title>
        <authorList>
            <consortium name="DOE Joint Genome Institute"/>
            <consortium name="Mycorrhizal Genomics Consortium"/>
            <person name="Kohler A."/>
            <person name="Kuo A."/>
            <person name="Nagy L.G."/>
            <person name="Floudas D."/>
            <person name="Copeland A."/>
            <person name="Barry K.W."/>
            <person name="Cichocki N."/>
            <person name="Veneault-Fourrey C."/>
            <person name="LaButti K."/>
            <person name="Lindquist E.A."/>
            <person name="Lipzen A."/>
            <person name="Lundell T."/>
            <person name="Morin E."/>
            <person name="Murat C."/>
            <person name="Riley R."/>
            <person name="Ohm R."/>
            <person name="Sun H."/>
            <person name="Tunlid A."/>
            <person name="Henrissat B."/>
            <person name="Grigoriev I.V."/>
            <person name="Hibbett D.S."/>
            <person name="Martin F."/>
        </authorList>
    </citation>
    <scope>NUCLEOTIDE SEQUENCE [LARGE SCALE GENOMIC DNA]</scope>
    <source>
        <strain evidence="2 3">Koide BX008</strain>
    </source>
</reference>
<dbReference type="InParanoid" id="A0A0C2WJK3"/>
<proteinExistence type="predicted"/>
<organism evidence="2 3">
    <name type="scientific">Amanita muscaria (strain Koide BX008)</name>
    <dbReference type="NCBI Taxonomy" id="946122"/>
    <lineage>
        <taxon>Eukaryota</taxon>
        <taxon>Fungi</taxon>
        <taxon>Dikarya</taxon>
        <taxon>Basidiomycota</taxon>
        <taxon>Agaricomycotina</taxon>
        <taxon>Agaricomycetes</taxon>
        <taxon>Agaricomycetidae</taxon>
        <taxon>Agaricales</taxon>
        <taxon>Pluteineae</taxon>
        <taxon>Amanitaceae</taxon>
        <taxon>Amanita</taxon>
    </lineage>
</organism>
<feature type="non-terminal residue" evidence="2">
    <location>
        <position position="1"/>
    </location>
</feature>
<accession>A0A0C2WJK3</accession>
<dbReference type="Gene3D" id="3.30.420.10">
    <property type="entry name" value="Ribonuclease H-like superfamily/Ribonuclease H"/>
    <property type="match status" value="1"/>
</dbReference>
<evidence type="ECO:0000256" key="1">
    <source>
        <dbReference type="SAM" id="MobiDB-lite"/>
    </source>
</evidence>
<evidence type="ECO:0000313" key="2">
    <source>
        <dbReference type="EMBL" id="KIL56333.1"/>
    </source>
</evidence>
<dbReference type="InterPro" id="IPR036397">
    <property type="entry name" value="RNaseH_sf"/>
</dbReference>
<sequence>ILRSVINDYQDNWVEQLPMVEFAMNSAINSSTGFAPFEVNYGWMPRLIQGLGNESPHEGINQFIENIRDILDRTHDKLVAQRVHQATQANKRRREGQSFQVGDQV</sequence>
<evidence type="ECO:0000313" key="3">
    <source>
        <dbReference type="Proteomes" id="UP000054549"/>
    </source>
</evidence>
<feature type="region of interest" description="Disordered" evidence="1">
    <location>
        <begin position="83"/>
        <end position="105"/>
    </location>
</feature>
<dbReference type="OrthoDB" id="3227343at2759"/>
<dbReference type="HOGENOM" id="CLU_142395_1_0_1"/>
<feature type="non-terminal residue" evidence="2">
    <location>
        <position position="105"/>
    </location>
</feature>
<dbReference type="EMBL" id="KN818429">
    <property type="protein sequence ID" value="KIL56333.1"/>
    <property type="molecule type" value="Genomic_DNA"/>
</dbReference>